<proteinExistence type="predicted"/>
<dbReference type="OrthoDB" id="8526020at2"/>
<evidence type="ECO:0008006" key="4">
    <source>
        <dbReference type="Google" id="ProtNLM"/>
    </source>
</evidence>
<dbReference type="RefSeq" id="WP_127683319.1">
    <property type="nucleotide sequence ID" value="NZ_SACM01000003.1"/>
</dbReference>
<reference evidence="2 3" key="1">
    <citation type="submission" date="2019-01" db="EMBL/GenBank/DDBJ databases">
        <authorList>
            <person name="Chen W.-M."/>
        </authorList>
    </citation>
    <scope>NUCLEOTIDE SEQUENCE [LARGE SCALE GENOMIC DNA]</scope>
    <source>
        <strain evidence="2 3">CCP-18</strain>
    </source>
</reference>
<organism evidence="2 3">
    <name type="scientific">Inhella crocodyli</name>
    <dbReference type="NCBI Taxonomy" id="2499851"/>
    <lineage>
        <taxon>Bacteria</taxon>
        <taxon>Pseudomonadati</taxon>
        <taxon>Pseudomonadota</taxon>
        <taxon>Betaproteobacteria</taxon>
        <taxon>Burkholderiales</taxon>
        <taxon>Sphaerotilaceae</taxon>
        <taxon>Inhella</taxon>
    </lineage>
</organism>
<feature type="region of interest" description="Disordered" evidence="1">
    <location>
        <begin position="84"/>
        <end position="119"/>
    </location>
</feature>
<sequence>MLASKAADSAPRPRGWLPWWLGALALHAVLLWPRPVALRPEASPAVGAAPALRLRTLAPPESAAAPAPPLPPAPPAATALRVAGVTRPPPRPAPTEAPAAAPLPPPASERDASAAPAASPALALPGTARWGYVLTHEGHAGEAWLEWRREPGPAGADDAERYSLVLHRRTEQRALPRWESRGELGLQGLAPQRFAVQRGRQGQRVIHDAEAQPTAQQQDRLSWMLQLPALLQARPEAQVAELAVVDWRGRTHPWRFERVGSEPLTLPDGQVRQAQRWRRVAQGQAQAEIELWLDPADAQRPLRLVHKVLGDERWELLWNPAASGASP</sequence>
<evidence type="ECO:0000313" key="2">
    <source>
        <dbReference type="EMBL" id="RVT84917.1"/>
    </source>
</evidence>
<comment type="caution">
    <text evidence="2">The sequence shown here is derived from an EMBL/GenBank/DDBJ whole genome shotgun (WGS) entry which is preliminary data.</text>
</comment>
<gene>
    <name evidence="2" type="ORF">EOD73_12405</name>
</gene>
<accession>A0A3S2UD61</accession>
<keyword evidence="3" id="KW-1185">Reference proteome</keyword>
<dbReference type="Proteomes" id="UP000288587">
    <property type="component" value="Unassembled WGS sequence"/>
</dbReference>
<protein>
    <recommendedName>
        <fullName evidence="4">DUF3108 domain-containing protein</fullName>
    </recommendedName>
</protein>
<evidence type="ECO:0000256" key="1">
    <source>
        <dbReference type="SAM" id="MobiDB-lite"/>
    </source>
</evidence>
<dbReference type="EMBL" id="SACM01000003">
    <property type="protein sequence ID" value="RVT84917.1"/>
    <property type="molecule type" value="Genomic_DNA"/>
</dbReference>
<dbReference type="AlphaFoldDB" id="A0A3S2UD61"/>
<name>A0A3S2UD61_9BURK</name>
<feature type="compositionally biased region" description="Pro residues" evidence="1">
    <location>
        <begin position="87"/>
        <end position="107"/>
    </location>
</feature>
<evidence type="ECO:0000313" key="3">
    <source>
        <dbReference type="Proteomes" id="UP000288587"/>
    </source>
</evidence>